<dbReference type="AlphaFoldDB" id="A0A318PS94"/>
<sequence>MTDEAILAVDGGGTRTRAVVVAPDGRVLARRHAGGSNPYDKADWARTLTDLLRDISPVPLRAATIGLAGYSALRPSSRLQEEVVRDVLGPDVTIMMCSDVEIACIGAFADGPGILALAGTGAVIWAEDRRHPPLRIGGWGFMLGDQGSGYWIGCAALGKVVHFLDTRHPDGAAFAGLILRALDLPVDPELAGEALLEWQRIQDHPRSAIAALAREVSRLADEGCADAVEILERAAGFLASQVQTARARLGQALPWSHSGSVFLSHTVIEAVTRLLGEAPRAPQFSAIGGGAMRAARLAGWKVDGAWLAQLRTGLSCD</sequence>
<protein>
    <submittedName>
        <fullName evidence="2">N-acetylglucosamine kinase</fullName>
    </submittedName>
</protein>
<dbReference type="Gene3D" id="3.30.420.40">
    <property type="match status" value="2"/>
</dbReference>
<proteinExistence type="predicted"/>
<keyword evidence="2" id="KW-0418">Kinase</keyword>
<feature type="domain" description="ATPase BadF/BadG/BcrA/BcrD type" evidence="1">
    <location>
        <begin position="9"/>
        <end position="280"/>
    </location>
</feature>
<dbReference type="InterPro" id="IPR043129">
    <property type="entry name" value="ATPase_NBD"/>
</dbReference>
<comment type="caution">
    <text evidence="2">The sequence shown here is derived from an EMBL/GenBank/DDBJ whole genome shotgun (WGS) entry which is preliminary data.</text>
</comment>
<dbReference type="GO" id="GO:0016301">
    <property type="term" value="F:kinase activity"/>
    <property type="evidence" value="ECO:0007669"/>
    <property type="project" value="UniProtKB-KW"/>
</dbReference>
<dbReference type="PANTHER" id="PTHR43190">
    <property type="entry name" value="N-ACETYL-D-GLUCOSAMINE KINASE"/>
    <property type="match status" value="1"/>
</dbReference>
<dbReference type="InterPro" id="IPR052519">
    <property type="entry name" value="Euk-type_GlcNAc_Kinase"/>
</dbReference>
<dbReference type="OrthoDB" id="63487at2"/>
<dbReference type="Pfam" id="PF01869">
    <property type="entry name" value="BcrAD_BadFG"/>
    <property type="match status" value="1"/>
</dbReference>
<gene>
    <name evidence="2" type="ORF">CFR72_07710</name>
</gene>
<organism evidence="2 3">
    <name type="scientific">Gluconacetobacter entanii</name>
    <dbReference type="NCBI Taxonomy" id="108528"/>
    <lineage>
        <taxon>Bacteria</taxon>
        <taxon>Pseudomonadati</taxon>
        <taxon>Pseudomonadota</taxon>
        <taxon>Alphaproteobacteria</taxon>
        <taxon>Acetobacterales</taxon>
        <taxon>Acetobacteraceae</taxon>
        <taxon>Gluconacetobacter</taxon>
    </lineage>
</organism>
<evidence type="ECO:0000313" key="2">
    <source>
        <dbReference type="EMBL" id="PYD63330.1"/>
    </source>
</evidence>
<dbReference type="PANTHER" id="PTHR43190:SF3">
    <property type="entry name" value="N-ACETYL-D-GLUCOSAMINE KINASE"/>
    <property type="match status" value="1"/>
</dbReference>
<dbReference type="SUPFAM" id="SSF53067">
    <property type="entry name" value="Actin-like ATPase domain"/>
    <property type="match status" value="2"/>
</dbReference>
<reference evidence="2 3" key="1">
    <citation type="submission" date="2017-07" db="EMBL/GenBank/DDBJ databases">
        <title>A draft genome sequence of Gluconacetobacter entanii LTH 4560.</title>
        <authorList>
            <person name="Skraban J."/>
            <person name="Cleenwerck I."/>
            <person name="Vandamme P."/>
            <person name="Trcek J."/>
        </authorList>
    </citation>
    <scope>NUCLEOTIDE SEQUENCE [LARGE SCALE GENOMIC DNA]</scope>
    <source>
        <strain evidence="2 3">LTH 4560</strain>
    </source>
</reference>
<dbReference type="InterPro" id="IPR002731">
    <property type="entry name" value="ATPase_BadF"/>
</dbReference>
<dbReference type="EMBL" id="NKUF01000013">
    <property type="protein sequence ID" value="PYD63330.1"/>
    <property type="molecule type" value="Genomic_DNA"/>
</dbReference>
<dbReference type="Proteomes" id="UP000248301">
    <property type="component" value="Unassembled WGS sequence"/>
</dbReference>
<evidence type="ECO:0000313" key="3">
    <source>
        <dbReference type="Proteomes" id="UP000248301"/>
    </source>
</evidence>
<accession>A0A318PS94</accession>
<evidence type="ECO:0000259" key="1">
    <source>
        <dbReference type="Pfam" id="PF01869"/>
    </source>
</evidence>
<keyword evidence="2" id="KW-0808">Transferase</keyword>
<dbReference type="RefSeq" id="WP_110913412.1">
    <property type="nucleotide sequence ID" value="NZ_NKUF01000013.1"/>
</dbReference>
<dbReference type="CDD" id="cd24007">
    <property type="entry name" value="ASKHA_NBD_eukNAGK-like"/>
    <property type="match status" value="1"/>
</dbReference>
<name>A0A318PS94_9PROT</name>